<protein>
    <recommendedName>
        <fullName evidence="2">Cupin type-2 domain-containing protein</fullName>
    </recommendedName>
</protein>
<feature type="signal peptide" evidence="1">
    <location>
        <begin position="1"/>
        <end position="22"/>
    </location>
</feature>
<dbReference type="KEGG" id="abs:AZOBR_p340048"/>
<dbReference type="Gene3D" id="2.60.120.10">
    <property type="entry name" value="Jelly Rolls"/>
    <property type="match status" value="1"/>
</dbReference>
<dbReference type="SUPFAM" id="SSF51182">
    <property type="entry name" value="RmlC-like cupins"/>
    <property type="match status" value="1"/>
</dbReference>
<dbReference type="CDD" id="cd02236">
    <property type="entry name" value="cupin_CV2614-like"/>
    <property type="match status" value="1"/>
</dbReference>
<feature type="domain" description="Cupin type-2" evidence="2">
    <location>
        <begin position="58"/>
        <end position="125"/>
    </location>
</feature>
<dbReference type="AlphaFoldDB" id="A0A9P1NRA6"/>
<evidence type="ECO:0000259" key="2">
    <source>
        <dbReference type="Pfam" id="PF07883"/>
    </source>
</evidence>
<geneLocation type="plasmid" evidence="3 4">
    <name>AZOBR_p3</name>
</geneLocation>
<sequence length="140" mass="15107">MRAKAVYALTAFACIASLAVSAQQGKFKLNEVFRADKTVTGQELQFPTGKVEIVAGVGEFAPGSETPMHKHPYPRSLYILEGTFTVTEEGKQSRTYPEGSFIIEAIDVWHTGGNTSSVPAKILVIDEVPAGVNNLVLKPK</sequence>
<name>A0A9P1NRA6_9PROT</name>
<keyword evidence="4" id="KW-1185">Reference proteome</keyword>
<keyword evidence="1" id="KW-0732">Signal</keyword>
<keyword evidence="3" id="KW-0614">Plasmid</keyword>
<dbReference type="Pfam" id="PF07883">
    <property type="entry name" value="Cupin_2"/>
    <property type="match status" value="1"/>
</dbReference>
<dbReference type="RefSeq" id="WP_014199322.1">
    <property type="nucleotide sequence ID" value="NC_016595.1"/>
</dbReference>
<evidence type="ECO:0000313" key="3">
    <source>
        <dbReference type="EMBL" id="CCD02810.1"/>
    </source>
</evidence>
<accession>A0A9P1NRA6</accession>
<dbReference type="Proteomes" id="UP000007319">
    <property type="component" value="Plasmid AZOBR_p3"/>
</dbReference>
<evidence type="ECO:0000256" key="1">
    <source>
        <dbReference type="SAM" id="SignalP"/>
    </source>
</evidence>
<evidence type="ECO:0000313" key="4">
    <source>
        <dbReference type="Proteomes" id="UP000007319"/>
    </source>
</evidence>
<dbReference type="InterPro" id="IPR013096">
    <property type="entry name" value="Cupin_2"/>
</dbReference>
<gene>
    <name evidence="3" type="ORF">AZOBR_p340048</name>
</gene>
<organism evidence="3 4">
    <name type="scientific">Azospirillum baldaniorum</name>
    <dbReference type="NCBI Taxonomy" id="1064539"/>
    <lineage>
        <taxon>Bacteria</taxon>
        <taxon>Pseudomonadati</taxon>
        <taxon>Pseudomonadota</taxon>
        <taxon>Alphaproteobacteria</taxon>
        <taxon>Rhodospirillales</taxon>
        <taxon>Azospirillaceae</taxon>
        <taxon>Azospirillum</taxon>
    </lineage>
</organism>
<reference evidence="3 4" key="1">
    <citation type="journal article" date="2011" name="PLoS Genet.">
        <title>Azospirillum genomes reveal transition of bacteria from aquatic to terrestrial environments.</title>
        <authorList>
            <person name="Wisniewski-Dye F."/>
            <person name="Borziak K."/>
            <person name="Khalsa-Moyers G."/>
            <person name="Alexandre G."/>
            <person name="Sukharnikov L.O."/>
            <person name="Wuichet K."/>
            <person name="Hurst G.B."/>
            <person name="McDonald W.H."/>
            <person name="Robertson J.S."/>
            <person name="Barbe V."/>
            <person name="Calteau A."/>
            <person name="Rouy Z."/>
            <person name="Mangenot S."/>
            <person name="Prigent-Combaret C."/>
            <person name="Normand P."/>
            <person name="Boyer M."/>
            <person name="Siguier P."/>
            <person name="Dessaux Y."/>
            <person name="Elmerich C."/>
            <person name="Condemine G."/>
            <person name="Krishnen G."/>
            <person name="Kennedy I."/>
            <person name="Paterson A.H."/>
            <person name="Gonzalez V."/>
            <person name="Mavingui P."/>
            <person name="Zhulin I.B."/>
        </authorList>
    </citation>
    <scope>NUCLEOTIDE SEQUENCE [LARGE SCALE GENOMIC DNA]</scope>
    <source>
        <strain evidence="3 4">Sp245</strain>
    </source>
</reference>
<proteinExistence type="predicted"/>
<feature type="chain" id="PRO_5040445773" description="Cupin type-2 domain-containing protein" evidence="1">
    <location>
        <begin position="23"/>
        <end position="140"/>
    </location>
</feature>
<dbReference type="EMBL" id="HE577330">
    <property type="protein sequence ID" value="CCD02810.1"/>
    <property type="molecule type" value="Genomic_DNA"/>
</dbReference>
<dbReference type="InterPro" id="IPR014710">
    <property type="entry name" value="RmlC-like_jellyroll"/>
</dbReference>
<dbReference type="InterPro" id="IPR011051">
    <property type="entry name" value="RmlC_Cupin_sf"/>
</dbReference>